<dbReference type="Pfam" id="PF13424">
    <property type="entry name" value="TPR_12"/>
    <property type="match status" value="1"/>
</dbReference>
<evidence type="ECO:0000313" key="6">
    <source>
        <dbReference type="EMBL" id="PWJ40232.1"/>
    </source>
</evidence>
<dbReference type="OrthoDB" id="1119265at2"/>
<dbReference type="Gene3D" id="1.25.40.10">
    <property type="entry name" value="Tetratricopeptide repeat domain"/>
    <property type="match status" value="2"/>
</dbReference>
<dbReference type="Pfam" id="PF13181">
    <property type="entry name" value="TPR_8"/>
    <property type="match status" value="1"/>
</dbReference>
<keyword evidence="3" id="KW-1133">Transmembrane helix</keyword>
<keyword evidence="3" id="KW-0472">Membrane</keyword>
<reference evidence="6 7" key="1">
    <citation type="submission" date="2018-03" db="EMBL/GenBank/DDBJ databases">
        <title>Genomic Encyclopedia of Archaeal and Bacterial Type Strains, Phase II (KMG-II): from individual species to whole genera.</title>
        <authorList>
            <person name="Goeker M."/>
        </authorList>
    </citation>
    <scope>NUCLEOTIDE SEQUENCE [LARGE SCALE GENOMIC DNA]</scope>
    <source>
        <strain evidence="6 7">DSM 28229</strain>
    </source>
</reference>
<dbReference type="InterPro" id="IPR011990">
    <property type="entry name" value="TPR-like_helical_dom_sf"/>
</dbReference>
<dbReference type="PANTHER" id="PTHR43156:SF9">
    <property type="entry name" value="HAMP DOMAIN-CONTAINING PROTEIN"/>
    <property type="match status" value="1"/>
</dbReference>
<dbReference type="Gene3D" id="3.60.40.10">
    <property type="entry name" value="PPM-type phosphatase domain"/>
    <property type="match status" value="1"/>
</dbReference>
<dbReference type="InterPro" id="IPR036457">
    <property type="entry name" value="PPM-type-like_dom_sf"/>
</dbReference>
<dbReference type="InterPro" id="IPR001932">
    <property type="entry name" value="PPM-type_phosphatase-like_dom"/>
</dbReference>
<gene>
    <name evidence="6" type="ORF">BC781_105300</name>
</gene>
<sequence>MTVKTFKWILITSLLLISNFSFSQTDYILELEEKLKLENTEDTIRVKDLSYLSFSLWQFAPEKGISYGLEAIELAKKLNFERGIAISYRAIATCYYGMGELEKATAYNLNCLEIAEELKDQNLILSTLTNLGNCYVSNKDTIKAIKYYKESANRSNENELSPMLLNNIGIIYTDLYKFDSALLYLNSGIRIARENKNTNELTLLLLNKSESLIKNNKLDLAESHLQESEPLLKQLNSSYYNAFFHNVKALLYEKTNRLKLAEDHYKKAIEIAQEFGFKEQELKFHDFLATLYERENKYNQAYHTLRTFIKLSDESFSAERTKQIAEMEAKYEKVKAQKENELQKQQLLLQEQEIEAQLRIRNVFIAAFILFLLMAIGLLYNNSQRKKMNIILRKQQKDLQDQADTLTEFNEEIQSQKVVLEESNSLLQEKNIQITDSIKAAKSMQEGLLPSRKELLNSFQEVSNIYIPKDIVSGDIYWYKKIGKTTTIAVIDCTGHGVPGAFMSMKAYTLLEAVIHEFGNSDTANILNQMQNRLSETLDHSENLNEIGMDVVLCCIKEEKEECYKVQFVGAKRPLYYTQGGKLLKLKGDNLSIGIRSSSKSESVFTSQELSLSKGDILYLTTDGYVDASNSQRKKIGSTNFEDLLEVIKSKKLATQKEILTSTLNRHISDTALRDDITILAVKL</sequence>
<dbReference type="InterPro" id="IPR019734">
    <property type="entry name" value="TPR_rpt"/>
</dbReference>
<feature type="chain" id="PRO_5016411984" evidence="4">
    <location>
        <begin position="24"/>
        <end position="684"/>
    </location>
</feature>
<dbReference type="SMART" id="SM00331">
    <property type="entry name" value="PP2C_SIG"/>
    <property type="match status" value="1"/>
</dbReference>
<keyword evidence="3" id="KW-0812">Transmembrane</keyword>
<proteinExistence type="predicted"/>
<dbReference type="EMBL" id="QGDO01000005">
    <property type="protein sequence ID" value="PWJ40232.1"/>
    <property type="molecule type" value="Genomic_DNA"/>
</dbReference>
<keyword evidence="2" id="KW-0175">Coiled coil</keyword>
<evidence type="ECO:0000256" key="3">
    <source>
        <dbReference type="SAM" id="Phobius"/>
    </source>
</evidence>
<keyword evidence="4" id="KW-0732">Signal</keyword>
<comment type="caution">
    <text evidence="6">The sequence shown here is derived from an EMBL/GenBank/DDBJ whole genome shotgun (WGS) entry which is preliminary data.</text>
</comment>
<feature type="signal peptide" evidence="4">
    <location>
        <begin position="1"/>
        <end position="23"/>
    </location>
</feature>
<organism evidence="6 7">
    <name type="scientific">Sediminitomix flava</name>
    <dbReference type="NCBI Taxonomy" id="379075"/>
    <lineage>
        <taxon>Bacteria</taxon>
        <taxon>Pseudomonadati</taxon>
        <taxon>Bacteroidota</taxon>
        <taxon>Cytophagia</taxon>
        <taxon>Cytophagales</taxon>
        <taxon>Flammeovirgaceae</taxon>
        <taxon>Sediminitomix</taxon>
    </lineage>
</organism>
<dbReference type="SMART" id="SM00028">
    <property type="entry name" value="TPR"/>
    <property type="match status" value="5"/>
</dbReference>
<feature type="coiled-coil region" evidence="2">
    <location>
        <begin position="317"/>
        <end position="355"/>
    </location>
</feature>
<dbReference type="PANTHER" id="PTHR43156">
    <property type="entry name" value="STAGE II SPORULATION PROTEIN E-RELATED"/>
    <property type="match status" value="1"/>
</dbReference>
<dbReference type="Pfam" id="PF07228">
    <property type="entry name" value="SpoIIE"/>
    <property type="match status" value="1"/>
</dbReference>
<dbReference type="RefSeq" id="WP_109620792.1">
    <property type="nucleotide sequence ID" value="NZ_QGDO01000005.1"/>
</dbReference>
<dbReference type="AlphaFoldDB" id="A0A315Z7L9"/>
<evidence type="ECO:0000256" key="1">
    <source>
        <dbReference type="ARBA" id="ARBA00022801"/>
    </source>
</evidence>
<evidence type="ECO:0000259" key="5">
    <source>
        <dbReference type="SMART" id="SM00331"/>
    </source>
</evidence>
<feature type="domain" description="PPM-type phosphatase" evidence="5">
    <location>
        <begin position="457"/>
        <end position="684"/>
    </location>
</feature>
<keyword evidence="7" id="KW-1185">Reference proteome</keyword>
<name>A0A315Z7L9_SEDFL</name>
<feature type="transmembrane region" description="Helical" evidence="3">
    <location>
        <begin position="363"/>
        <end position="380"/>
    </location>
</feature>
<dbReference type="SUPFAM" id="SSF81606">
    <property type="entry name" value="PP2C-like"/>
    <property type="match status" value="1"/>
</dbReference>
<accession>A0A315Z7L9</accession>
<protein>
    <submittedName>
        <fullName evidence="6">Serine phosphatase RsbU (Regulator of sigma subunit)</fullName>
    </submittedName>
</protein>
<feature type="coiled-coil region" evidence="2">
    <location>
        <begin position="392"/>
        <end position="430"/>
    </location>
</feature>
<dbReference type="GO" id="GO:0016791">
    <property type="term" value="F:phosphatase activity"/>
    <property type="evidence" value="ECO:0007669"/>
    <property type="project" value="TreeGrafter"/>
</dbReference>
<evidence type="ECO:0000256" key="2">
    <source>
        <dbReference type="SAM" id="Coils"/>
    </source>
</evidence>
<keyword evidence="1" id="KW-0378">Hydrolase</keyword>
<dbReference type="SUPFAM" id="SSF48452">
    <property type="entry name" value="TPR-like"/>
    <property type="match status" value="2"/>
</dbReference>
<evidence type="ECO:0000256" key="4">
    <source>
        <dbReference type="SAM" id="SignalP"/>
    </source>
</evidence>
<dbReference type="InterPro" id="IPR052016">
    <property type="entry name" value="Bact_Sigma-Reg"/>
</dbReference>
<evidence type="ECO:0000313" key="7">
    <source>
        <dbReference type="Proteomes" id="UP000245535"/>
    </source>
</evidence>
<dbReference type="Proteomes" id="UP000245535">
    <property type="component" value="Unassembled WGS sequence"/>
</dbReference>